<dbReference type="Proteomes" id="UP001652461">
    <property type="component" value="Unassembled WGS sequence"/>
</dbReference>
<dbReference type="RefSeq" id="WP_262670585.1">
    <property type="nucleotide sequence ID" value="NZ_JAOQKC010000002.1"/>
</dbReference>
<organism evidence="1 2">
    <name type="scientific">Laedolimicola ammoniilytica</name>
    <dbReference type="NCBI Taxonomy" id="2981771"/>
    <lineage>
        <taxon>Bacteria</taxon>
        <taxon>Bacillati</taxon>
        <taxon>Bacillota</taxon>
        <taxon>Clostridia</taxon>
        <taxon>Lachnospirales</taxon>
        <taxon>Lachnospiraceae</taxon>
        <taxon>Laedolimicola</taxon>
    </lineage>
</organism>
<proteinExistence type="predicted"/>
<dbReference type="EMBL" id="JAOQKC010000002">
    <property type="protein sequence ID" value="MCU6695619.1"/>
    <property type="molecule type" value="Genomic_DNA"/>
</dbReference>
<reference evidence="1 2" key="1">
    <citation type="journal article" date="2021" name="ISME Commun">
        <title>Automated analysis of genomic sequences facilitates high-throughput and comprehensive description of bacteria.</title>
        <authorList>
            <person name="Hitch T.C.A."/>
        </authorList>
    </citation>
    <scope>NUCLEOTIDE SEQUENCE [LARGE SCALE GENOMIC DNA]</scope>
    <source>
        <strain evidence="1 2">Sanger_04</strain>
    </source>
</reference>
<protein>
    <submittedName>
        <fullName evidence="1">Uncharacterized protein</fullName>
    </submittedName>
</protein>
<name>A0ABT2RTH5_9FIRM</name>
<gene>
    <name evidence="1" type="ORF">OCV63_01745</name>
</gene>
<accession>A0ABT2RTH5</accession>
<keyword evidence="2" id="KW-1185">Reference proteome</keyword>
<comment type="caution">
    <text evidence="1">The sequence shown here is derived from an EMBL/GenBank/DDBJ whole genome shotgun (WGS) entry which is preliminary data.</text>
</comment>
<sequence length="55" mass="6224">MKAVRIEWDTDGDNEALAFLPEEIELPDGMSDEESISDYISEQTGFCHRGYELAV</sequence>
<evidence type="ECO:0000313" key="2">
    <source>
        <dbReference type="Proteomes" id="UP001652461"/>
    </source>
</evidence>
<evidence type="ECO:0000313" key="1">
    <source>
        <dbReference type="EMBL" id="MCU6695619.1"/>
    </source>
</evidence>